<reference evidence="2" key="1">
    <citation type="submission" date="2020-05" db="EMBL/GenBank/DDBJ databases">
        <title>WGS assembly of Panicum virgatum.</title>
        <authorList>
            <person name="Lovell J.T."/>
            <person name="Jenkins J."/>
            <person name="Shu S."/>
            <person name="Juenger T.E."/>
            <person name="Schmutz J."/>
        </authorList>
    </citation>
    <scope>NUCLEOTIDE SEQUENCE</scope>
    <source>
        <strain evidence="2">AP13</strain>
    </source>
</reference>
<sequence>MLPETDESVFPGGAPISPIAITCAAFLLLHASDLPHVSKPQGHTTSLLSGLNSSPPVSPTLPPLPSLTSQAESSHTGHSALAPLERVRPSRNGSVCGVRATVSVCETSYDCTLNQSWGRHSYPPVGSKAMMIWCHC</sequence>
<proteinExistence type="predicted"/>
<organism evidence="2 3">
    <name type="scientific">Panicum virgatum</name>
    <name type="common">Blackwell switchgrass</name>
    <dbReference type="NCBI Taxonomy" id="38727"/>
    <lineage>
        <taxon>Eukaryota</taxon>
        <taxon>Viridiplantae</taxon>
        <taxon>Streptophyta</taxon>
        <taxon>Embryophyta</taxon>
        <taxon>Tracheophyta</taxon>
        <taxon>Spermatophyta</taxon>
        <taxon>Magnoliopsida</taxon>
        <taxon>Liliopsida</taxon>
        <taxon>Poales</taxon>
        <taxon>Poaceae</taxon>
        <taxon>PACMAD clade</taxon>
        <taxon>Panicoideae</taxon>
        <taxon>Panicodae</taxon>
        <taxon>Paniceae</taxon>
        <taxon>Panicinae</taxon>
        <taxon>Panicum</taxon>
        <taxon>Panicum sect. Hiantes</taxon>
    </lineage>
</organism>
<gene>
    <name evidence="2" type="ORF">PVAP13_1NG430000</name>
</gene>
<name>A0A8T0WV97_PANVG</name>
<accession>A0A8T0WV97</accession>
<feature type="region of interest" description="Disordered" evidence="1">
    <location>
        <begin position="39"/>
        <end position="84"/>
    </location>
</feature>
<feature type="compositionally biased region" description="Polar residues" evidence="1">
    <location>
        <begin position="41"/>
        <end position="52"/>
    </location>
</feature>
<evidence type="ECO:0000256" key="1">
    <source>
        <dbReference type="SAM" id="MobiDB-lite"/>
    </source>
</evidence>
<dbReference type="AlphaFoldDB" id="A0A8T0WV97"/>
<comment type="caution">
    <text evidence="2">The sequence shown here is derived from an EMBL/GenBank/DDBJ whole genome shotgun (WGS) entry which is preliminary data.</text>
</comment>
<dbReference type="EMBL" id="CM029038">
    <property type="protein sequence ID" value="KAG2653112.1"/>
    <property type="molecule type" value="Genomic_DNA"/>
</dbReference>
<evidence type="ECO:0000313" key="2">
    <source>
        <dbReference type="EMBL" id="KAG2653112.1"/>
    </source>
</evidence>
<keyword evidence="3" id="KW-1185">Reference proteome</keyword>
<protein>
    <submittedName>
        <fullName evidence="2">Uncharacterized protein</fullName>
    </submittedName>
</protein>
<feature type="compositionally biased region" description="Pro residues" evidence="1">
    <location>
        <begin position="56"/>
        <end position="65"/>
    </location>
</feature>
<evidence type="ECO:0000313" key="3">
    <source>
        <dbReference type="Proteomes" id="UP000823388"/>
    </source>
</evidence>
<dbReference type="Proteomes" id="UP000823388">
    <property type="component" value="Chromosome 1N"/>
</dbReference>